<comment type="caution">
    <text evidence="6">The sequence shown here is derived from an EMBL/GenBank/DDBJ whole genome shotgun (WGS) entry which is preliminary data.</text>
</comment>
<reference evidence="6 7" key="1">
    <citation type="submission" date="2014-12" db="EMBL/GenBank/DDBJ databases">
        <title>Draft genome sequence of Paenibacillus kamchatkensis strain B-2647.</title>
        <authorList>
            <person name="Karlyshev A.V."/>
            <person name="Kudryashova E.B."/>
        </authorList>
    </citation>
    <scope>NUCLEOTIDE SEQUENCE [LARGE SCALE GENOMIC DNA]</scope>
    <source>
        <strain evidence="6 7">VKM B-2647</strain>
    </source>
</reference>
<gene>
    <name evidence="6" type="ORF">SD70_22915</name>
</gene>
<evidence type="ECO:0000313" key="6">
    <source>
        <dbReference type="EMBL" id="KIL38994.1"/>
    </source>
</evidence>
<dbReference type="InterPro" id="IPR039448">
    <property type="entry name" value="Beta_helix"/>
</dbReference>
<dbReference type="PANTHER" id="PTHR36453:SF1">
    <property type="entry name" value="RIGHT HANDED BETA HELIX DOMAIN-CONTAINING PROTEIN"/>
    <property type="match status" value="1"/>
</dbReference>
<dbReference type="InterPro" id="IPR008979">
    <property type="entry name" value="Galactose-bd-like_sf"/>
</dbReference>
<dbReference type="InterPro" id="IPR014756">
    <property type="entry name" value="Ig_E-set"/>
</dbReference>
<dbReference type="EMBL" id="JXAK01000046">
    <property type="protein sequence ID" value="KIL38994.1"/>
    <property type="molecule type" value="Genomic_DNA"/>
</dbReference>
<dbReference type="InterPro" id="IPR005102">
    <property type="entry name" value="Carbo-bd_X2"/>
</dbReference>
<keyword evidence="7" id="KW-1185">Reference proteome</keyword>
<protein>
    <recommendedName>
        <fullName evidence="5">F5/8 type C domain-containing protein</fullName>
    </recommendedName>
</protein>
<dbReference type="InterPro" id="IPR000421">
    <property type="entry name" value="FA58C"/>
</dbReference>
<dbReference type="InterPro" id="IPR012334">
    <property type="entry name" value="Pectin_lyas_fold"/>
</dbReference>
<dbReference type="Proteomes" id="UP000031967">
    <property type="component" value="Unassembled WGS sequence"/>
</dbReference>
<proteinExistence type="predicted"/>
<keyword evidence="2" id="KW-0136">Cellulose degradation</keyword>
<evidence type="ECO:0000256" key="1">
    <source>
        <dbReference type="ARBA" id="ARBA00022729"/>
    </source>
</evidence>
<dbReference type="SUPFAM" id="SSF81296">
    <property type="entry name" value="E set domains"/>
    <property type="match status" value="1"/>
</dbReference>
<dbReference type="Pfam" id="PF13229">
    <property type="entry name" value="Beta_helix"/>
    <property type="match status" value="2"/>
</dbReference>
<dbReference type="PANTHER" id="PTHR36453">
    <property type="entry name" value="SECRETED PROTEIN-RELATED"/>
    <property type="match status" value="1"/>
</dbReference>
<evidence type="ECO:0000259" key="5">
    <source>
        <dbReference type="PROSITE" id="PS50022"/>
    </source>
</evidence>
<evidence type="ECO:0000313" key="7">
    <source>
        <dbReference type="Proteomes" id="UP000031967"/>
    </source>
</evidence>
<sequence length="1116" mass="120916">MKRAMRLIVLVALVSLLFNGGILSTGGTAVKAQENDAVQLYVAKDGNDANDGSLLHPFATLEKARDAIRALKSAGAFPAGGVSVQIRGGEYKFAGTFQLDEQDSGTAGAPVVYKAYGGEKVTFTGGIRLNDSLFKPVTDQAVLARLPLQASGKVLQADLQALGITDYGTLGNNQAVAPELFFNGNVMTLARWPNNGFTTVTQVVYTPDSAANKGYTFTYQDEGLRRWQSIDDTWMLGYWGNDWATNDLQIKSIDFDAKSIETYKGTSYAMKAGQRFYFYNVLEELDTPGEWYLDRKTGKLYLYPPAPIQGKKVQLSLFASNLISMNNASNIVFSGLAMEVSRGNAIDIAGGENNRIENCDISKMGGYAVKINGGRNNGVYGCRIYSMGNGGVSLNGGDFATLTPAGNYADNNDIFNYARIKLTYTSAVELNGVGNRATHNKMHGAPHLAIQFRGNDHLIEYNEIYDVVKETADASAIYSGRSLVWRGNVIRYNYIHDIVASNLRVSTAAIYLDDYMSGVEMYGNVFYNIGKQAFKLANGRENVVENNIVIDSGTSIAFLTRNYKPGEKNYESLMSKFNQVPYQSEIWSARYPTLPGILNDEPLLPKRNVVRNNAIVNSGEITGDSRNMELGTFENNVAFGSKEEVGFVDAAAGNFELRDDAALFAKIPQFQSIPFGKIGIHADGLPPAQSEIGIRYMDYRQNAGDIAVKMKLNGNSLLAISDGTKTLAAGTDYISSGNSVILKRDYLATLPLGPTSLTFSFSAGNDAYLVVHVAQESLAANKSYEASSTWNDAYNAAKAFDSDPATRWSAAEGKMSDQYVAVDFGKETTYNRAVIKEISYPRISSFLLQYSEDGIHYTDIPGTAGTSIGASKTIDFEPVTSRFMRLWIISTRNESGVSKEPTINEIEVYYNDTTPPVVNVSANSRYTTSEYLTVTYDVYDLSGIYSHAATLDGNPVTNGQAIDLAAMAGHHTLEVTAEDRAGNTATRSVDFDVAIAAGLDIQPDALSLKSSGGANSVTGYIEFPAGYDVSQINVGSVRLHAAGTSIEAQLSTSEAGDVDGDKIEALMVKFDRRKVISALAKVSGEVTVFVTGSLNNGKTFTGSDNIQIVEHSIKTQ</sequence>
<keyword evidence="1" id="KW-0732">Signal</keyword>
<dbReference type="Pfam" id="PF00754">
    <property type="entry name" value="F5_F8_type_C"/>
    <property type="match status" value="1"/>
</dbReference>
<dbReference type="InterPro" id="IPR006626">
    <property type="entry name" value="PbH1"/>
</dbReference>
<dbReference type="SUPFAM" id="SSF51126">
    <property type="entry name" value="Pectin lyase-like"/>
    <property type="match status" value="1"/>
</dbReference>
<evidence type="ECO:0000256" key="3">
    <source>
        <dbReference type="ARBA" id="ARBA00023277"/>
    </source>
</evidence>
<organism evidence="6 7">
    <name type="scientific">Gordoniibacillus kamchatkensis</name>
    <dbReference type="NCBI Taxonomy" id="1590651"/>
    <lineage>
        <taxon>Bacteria</taxon>
        <taxon>Bacillati</taxon>
        <taxon>Bacillota</taxon>
        <taxon>Bacilli</taxon>
        <taxon>Bacillales</taxon>
        <taxon>Paenibacillaceae</taxon>
        <taxon>Gordoniibacillus</taxon>
    </lineage>
</organism>
<dbReference type="Pfam" id="PF03442">
    <property type="entry name" value="CBM_X2"/>
    <property type="match status" value="1"/>
</dbReference>
<evidence type="ECO:0000256" key="2">
    <source>
        <dbReference type="ARBA" id="ARBA00023001"/>
    </source>
</evidence>
<dbReference type="SUPFAM" id="SSF49785">
    <property type="entry name" value="Galactose-binding domain-like"/>
    <property type="match status" value="1"/>
</dbReference>
<dbReference type="InterPro" id="IPR013783">
    <property type="entry name" value="Ig-like_fold"/>
</dbReference>
<dbReference type="Gene3D" id="2.160.20.10">
    <property type="entry name" value="Single-stranded right-handed beta-helix, Pectin lyase-like"/>
    <property type="match status" value="2"/>
</dbReference>
<dbReference type="RefSeq" id="WP_041050036.1">
    <property type="nucleotide sequence ID" value="NZ_JXAK01000046.1"/>
</dbReference>
<dbReference type="SMART" id="SM00710">
    <property type="entry name" value="PbH1"/>
    <property type="match status" value="8"/>
</dbReference>
<evidence type="ECO:0000256" key="4">
    <source>
        <dbReference type="ARBA" id="ARBA00023326"/>
    </source>
</evidence>
<keyword evidence="3" id="KW-0119">Carbohydrate metabolism</keyword>
<name>A0ABR5AD77_9BACL</name>
<dbReference type="Gene3D" id="2.60.40.10">
    <property type="entry name" value="Immunoglobulins"/>
    <property type="match status" value="1"/>
</dbReference>
<feature type="domain" description="F5/8 type C" evidence="5">
    <location>
        <begin position="766"/>
        <end position="905"/>
    </location>
</feature>
<dbReference type="Gene3D" id="2.60.120.260">
    <property type="entry name" value="Galactose-binding domain-like"/>
    <property type="match status" value="1"/>
</dbReference>
<dbReference type="InterPro" id="IPR011050">
    <property type="entry name" value="Pectin_lyase_fold/virulence"/>
</dbReference>
<keyword evidence="4" id="KW-0624">Polysaccharide degradation</keyword>
<dbReference type="PROSITE" id="PS50022">
    <property type="entry name" value="FA58C_3"/>
    <property type="match status" value="1"/>
</dbReference>
<accession>A0ABR5AD77</accession>